<dbReference type="AlphaFoldDB" id="A0A0V1F9W1"/>
<name>A0A0V1F9W1_TRIPS</name>
<dbReference type="EMBL" id="JYDT01000167">
    <property type="protein sequence ID" value="KRY82629.1"/>
    <property type="molecule type" value="Genomic_DNA"/>
</dbReference>
<organism evidence="1 2">
    <name type="scientific">Trichinella pseudospiralis</name>
    <name type="common">Parasitic roundworm</name>
    <dbReference type="NCBI Taxonomy" id="6337"/>
    <lineage>
        <taxon>Eukaryota</taxon>
        <taxon>Metazoa</taxon>
        <taxon>Ecdysozoa</taxon>
        <taxon>Nematoda</taxon>
        <taxon>Enoplea</taxon>
        <taxon>Dorylaimia</taxon>
        <taxon>Trichinellida</taxon>
        <taxon>Trichinellidae</taxon>
        <taxon>Trichinella</taxon>
    </lineage>
</organism>
<evidence type="ECO:0000313" key="1">
    <source>
        <dbReference type="EMBL" id="KRY82629.1"/>
    </source>
</evidence>
<evidence type="ECO:0000313" key="2">
    <source>
        <dbReference type="Proteomes" id="UP000054995"/>
    </source>
</evidence>
<dbReference type="Proteomes" id="UP000054995">
    <property type="component" value="Unassembled WGS sequence"/>
</dbReference>
<keyword evidence="2" id="KW-1185">Reference proteome</keyword>
<gene>
    <name evidence="1" type="ORF">T4D_12080</name>
</gene>
<reference evidence="1 2" key="1">
    <citation type="submission" date="2015-01" db="EMBL/GenBank/DDBJ databases">
        <title>Evolution of Trichinella species and genotypes.</title>
        <authorList>
            <person name="Korhonen P.K."/>
            <person name="Edoardo P."/>
            <person name="Giuseppe L.R."/>
            <person name="Gasser R.B."/>
        </authorList>
    </citation>
    <scope>NUCLEOTIDE SEQUENCE [LARGE SCALE GENOMIC DNA]</scope>
    <source>
        <strain evidence="1">ISS470</strain>
    </source>
</reference>
<sequence>MKIQHLSNPEEVKNGNAYSLNSMAHTVKNLDNFRFIQQMTNIFFKHLLSYCIVVAGSDSRGR</sequence>
<accession>A0A0V1F9W1</accession>
<proteinExistence type="predicted"/>
<comment type="caution">
    <text evidence="1">The sequence shown here is derived from an EMBL/GenBank/DDBJ whole genome shotgun (WGS) entry which is preliminary data.</text>
</comment>
<protein>
    <submittedName>
        <fullName evidence="1">Uncharacterized protein</fullName>
    </submittedName>
</protein>